<dbReference type="EMBL" id="JAZBJP010000131">
    <property type="protein sequence ID" value="MEE4425554.1"/>
    <property type="molecule type" value="Genomic_DNA"/>
</dbReference>
<dbReference type="RefSeq" id="WP_330824380.1">
    <property type="nucleotide sequence ID" value="NZ_JAZBJP010000131.1"/>
</dbReference>
<dbReference type="InterPro" id="IPR001242">
    <property type="entry name" value="Condensation_dom"/>
</dbReference>
<protein>
    <submittedName>
        <fullName evidence="2">Condensation domain-containing protein</fullName>
    </submittedName>
</protein>
<dbReference type="Pfam" id="PF00668">
    <property type="entry name" value="Condensation"/>
    <property type="match status" value="1"/>
</dbReference>
<evidence type="ECO:0000313" key="2">
    <source>
        <dbReference type="EMBL" id="MEE4425554.1"/>
    </source>
</evidence>
<keyword evidence="3" id="KW-1185">Reference proteome</keyword>
<accession>A0ABU7P368</accession>
<evidence type="ECO:0000313" key="3">
    <source>
        <dbReference type="Proteomes" id="UP001307760"/>
    </source>
</evidence>
<dbReference type="SUPFAM" id="SSF52777">
    <property type="entry name" value="CoA-dependent acyltransferases"/>
    <property type="match status" value="1"/>
</dbReference>
<name>A0ABU7P368_9ACTN</name>
<dbReference type="Proteomes" id="UP001307760">
    <property type="component" value="Unassembled WGS sequence"/>
</dbReference>
<sequence length="155" mass="17464">TELLGRVREMCLRAYAHQDVPFELLVEELAPGRSPAWHPLFQVVLALRNTRAGELALPGVEVRAEPVETHTSPFDLAFEFDDRDRDGRTAGGISGTVQYNADLFDRDTVERLAGRLLRLLEGVAHDPALPVSRYGLWAPGEHDQVVRQWNDTRRP</sequence>
<feature type="domain" description="Condensation" evidence="1">
    <location>
        <begin position="2"/>
        <end position="144"/>
    </location>
</feature>
<feature type="non-terminal residue" evidence="2">
    <location>
        <position position="1"/>
    </location>
</feature>
<dbReference type="InterPro" id="IPR023213">
    <property type="entry name" value="CAT-like_dom_sf"/>
</dbReference>
<reference evidence="2 3" key="1">
    <citation type="submission" date="2023-12" db="EMBL/GenBank/DDBJ databases">
        <title>30 novel species of actinomycetes from the DSMZ collection.</title>
        <authorList>
            <person name="Nouioui I."/>
        </authorList>
    </citation>
    <scope>NUCLEOTIDE SEQUENCE [LARGE SCALE GENOMIC DNA]</scope>
    <source>
        <strain evidence="2 3">DSM 41528</strain>
    </source>
</reference>
<dbReference type="Gene3D" id="3.30.559.10">
    <property type="entry name" value="Chloramphenicol acetyltransferase-like domain"/>
    <property type="match status" value="1"/>
</dbReference>
<gene>
    <name evidence="2" type="ORF">V2J85_40550</name>
</gene>
<dbReference type="Gene3D" id="3.30.559.30">
    <property type="entry name" value="Nonribosomal peptide synthetase, condensation domain"/>
    <property type="match status" value="1"/>
</dbReference>
<comment type="caution">
    <text evidence="2">The sequence shown here is derived from an EMBL/GenBank/DDBJ whole genome shotgun (WGS) entry which is preliminary data.</text>
</comment>
<evidence type="ECO:0000259" key="1">
    <source>
        <dbReference type="Pfam" id="PF00668"/>
    </source>
</evidence>
<feature type="non-terminal residue" evidence="2">
    <location>
        <position position="155"/>
    </location>
</feature>
<organism evidence="2 3">
    <name type="scientific">Streptomyces bugieae</name>
    <dbReference type="NCBI Taxonomy" id="3098223"/>
    <lineage>
        <taxon>Bacteria</taxon>
        <taxon>Bacillati</taxon>
        <taxon>Actinomycetota</taxon>
        <taxon>Actinomycetes</taxon>
        <taxon>Kitasatosporales</taxon>
        <taxon>Streptomycetaceae</taxon>
        <taxon>Streptomyces</taxon>
    </lineage>
</organism>
<proteinExistence type="predicted"/>